<keyword evidence="3" id="KW-0804">Transcription</keyword>
<dbReference type="InterPro" id="IPR036390">
    <property type="entry name" value="WH_DNA-bd_sf"/>
</dbReference>
<evidence type="ECO:0000313" key="6">
    <source>
        <dbReference type="EMBL" id="MDU0111756.1"/>
    </source>
</evidence>
<evidence type="ECO:0000256" key="1">
    <source>
        <dbReference type="ARBA" id="ARBA00023015"/>
    </source>
</evidence>
<dbReference type="InterPro" id="IPR012318">
    <property type="entry name" value="HTH_CRP"/>
</dbReference>
<accession>A0ABU3QWE4</accession>
<dbReference type="SMART" id="SM00100">
    <property type="entry name" value="cNMP"/>
    <property type="match status" value="1"/>
</dbReference>
<dbReference type="SMART" id="SM00419">
    <property type="entry name" value="HTH_CRP"/>
    <property type="match status" value="1"/>
</dbReference>
<dbReference type="Pfam" id="PF13545">
    <property type="entry name" value="HTH_Crp_2"/>
    <property type="match status" value="1"/>
</dbReference>
<dbReference type="Gene3D" id="1.10.10.10">
    <property type="entry name" value="Winged helix-like DNA-binding domain superfamily/Winged helix DNA-binding domain"/>
    <property type="match status" value="1"/>
</dbReference>
<gene>
    <name evidence="6" type="primary">fnr</name>
    <name evidence="6" type="ORF">RT723_01770</name>
</gene>
<dbReference type="Pfam" id="PF00027">
    <property type="entry name" value="cNMP_binding"/>
    <property type="match status" value="1"/>
</dbReference>
<dbReference type="InterPro" id="IPR018335">
    <property type="entry name" value="Tscrpt_reg_HTH_Crp-type_CS"/>
</dbReference>
<dbReference type="InterPro" id="IPR018490">
    <property type="entry name" value="cNMP-bd_dom_sf"/>
</dbReference>
<keyword evidence="2" id="KW-0238">DNA-binding</keyword>
<dbReference type="PANTHER" id="PTHR24567:SF75">
    <property type="entry name" value="FUMARATE AND NITRATE REDUCTION REGULATORY PROTEIN"/>
    <property type="match status" value="1"/>
</dbReference>
<dbReference type="PROSITE" id="PS51063">
    <property type="entry name" value="HTH_CRP_2"/>
    <property type="match status" value="1"/>
</dbReference>
<dbReference type="SUPFAM" id="SSF51206">
    <property type="entry name" value="cAMP-binding domain-like"/>
    <property type="match status" value="1"/>
</dbReference>
<dbReference type="Gene3D" id="2.60.120.10">
    <property type="entry name" value="Jelly Rolls"/>
    <property type="match status" value="1"/>
</dbReference>
<comment type="caution">
    <text evidence="6">The sequence shown here is derived from an EMBL/GenBank/DDBJ whole genome shotgun (WGS) entry which is preliminary data.</text>
</comment>
<dbReference type="InterPro" id="IPR000595">
    <property type="entry name" value="cNMP-bd_dom"/>
</dbReference>
<evidence type="ECO:0000256" key="2">
    <source>
        <dbReference type="ARBA" id="ARBA00023125"/>
    </source>
</evidence>
<dbReference type="PROSITE" id="PS00042">
    <property type="entry name" value="HTH_CRP_1"/>
    <property type="match status" value="1"/>
</dbReference>
<evidence type="ECO:0000313" key="7">
    <source>
        <dbReference type="Proteomes" id="UP001257914"/>
    </source>
</evidence>
<evidence type="ECO:0000259" key="4">
    <source>
        <dbReference type="PROSITE" id="PS50042"/>
    </source>
</evidence>
<dbReference type="PRINTS" id="PR00034">
    <property type="entry name" value="HTHCRP"/>
</dbReference>
<protein>
    <submittedName>
        <fullName evidence="6">Fumarate/nitrate reduction transcriptional regulator Fnr</fullName>
    </submittedName>
</protein>
<dbReference type="InterPro" id="IPR014710">
    <property type="entry name" value="RmlC-like_jellyroll"/>
</dbReference>
<dbReference type="PROSITE" id="PS50042">
    <property type="entry name" value="CNMP_BINDING_3"/>
    <property type="match status" value="1"/>
</dbReference>
<evidence type="ECO:0000256" key="3">
    <source>
        <dbReference type="ARBA" id="ARBA00023163"/>
    </source>
</evidence>
<dbReference type="PANTHER" id="PTHR24567">
    <property type="entry name" value="CRP FAMILY TRANSCRIPTIONAL REGULATORY PROTEIN"/>
    <property type="match status" value="1"/>
</dbReference>
<name>A0ABU3QWE4_9GAMM</name>
<dbReference type="RefSeq" id="WP_315945650.1">
    <property type="nucleotide sequence ID" value="NZ_JAWCUA010000001.1"/>
</dbReference>
<dbReference type="InterPro" id="IPR050397">
    <property type="entry name" value="Env_Response_Regulators"/>
</dbReference>
<feature type="domain" description="HTH crp-type" evidence="5">
    <location>
        <begin position="158"/>
        <end position="231"/>
    </location>
</feature>
<dbReference type="CDD" id="cd00038">
    <property type="entry name" value="CAP_ED"/>
    <property type="match status" value="1"/>
</dbReference>
<evidence type="ECO:0000259" key="5">
    <source>
        <dbReference type="PROSITE" id="PS51063"/>
    </source>
</evidence>
<keyword evidence="1" id="KW-0805">Transcription regulation</keyword>
<sequence length="239" mass="27274">MLNNNSSSNFSLNCANCSLNQLCIPFSLDENELRKLDDVIERKKPFHKNDCIVEAGQTFKSLYAIRSGSFKSYLVDDQGVEQITGFHLPGDVIGFDALATQKHQTYCQSLETSMVCEIPYTTMDELTVKMPKLRNQFTRLMSNEISADQNMFMMLNKKSAEERIAIFLTSLSDRFSQRGLSKHSFRLTMTRGEIGNYLGLTVETVSRIFSKFQKAGFIQVNGKLIEIDNVEKFRRLESN</sequence>
<keyword evidence="7" id="KW-1185">Reference proteome</keyword>
<dbReference type="Proteomes" id="UP001257914">
    <property type="component" value="Unassembled WGS sequence"/>
</dbReference>
<reference evidence="6 7" key="1">
    <citation type="submission" date="2023-10" db="EMBL/GenBank/DDBJ databases">
        <title>Psychrosphaera aquimaarina strain SW33 isolated from seawater.</title>
        <authorList>
            <person name="Bayburt H."/>
            <person name="Kim J.M."/>
            <person name="Choi B.J."/>
            <person name="Jeon C.O."/>
        </authorList>
    </citation>
    <scope>NUCLEOTIDE SEQUENCE [LARGE SCALE GENOMIC DNA]</scope>
    <source>
        <strain evidence="6 7">KCTC 52743</strain>
    </source>
</reference>
<dbReference type="InterPro" id="IPR036388">
    <property type="entry name" value="WH-like_DNA-bd_sf"/>
</dbReference>
<dbReference type="SUPFAM" id="SSF46785">
    <property type="entry name" value="Winged helix' DNA-binding domain"/>
    <property type="match status" value="1"/>
</dbReference>
<proteinExistence type="predicted"/>
<dbReference type="CDD" id="cd00092">
    <property type="entry name" value="HTH_CRP"/>
    <property type="match status" value="1"/>
</dbReference>
<dbReference type="EMBL" id="JAWCUA010000001">
    <property type="protein sequence ID" value="MDU0111756.1"/>
    <property type="molecule type" value="Genomic_DNA"/>
</dbReference>
<organism evidence="6 7">
    <name type="scientific">Psychrosphaera aquimarina</name>
    <dbReference type="NCBI Taxonomy" id="2044854"/>
    <lineage>
        <taxon>Bacteria</taxon>
        <taxon>Pseudomonadati</taxon>
        <taxon>Pseudomonadota</taxon>
        <taxon>Gammaproteobacteria</taxon>
        <taxon>Alteromonadales</taxon>
        <taxon>Pseudoalteromonadaceae</taxon>
        <taxon>Psychrosphaera</taxon>
    </lineage>
</organism>
<feature type="domain" description="Cyclic nucleotide-binding" evidence="4">
    <location>
        <begin position="24"/>
        <end position="98"/>
    </location>
</feature>
<dbReference type="NCBIfam" id="NF008365">
    <property type="entry name" value="PRK11161.1"/>
    <property type="match status" value="1"/>
</dbReference>